<keyword evidence="2" id="KW-1185">Reference proteome</keyword>
<dbReference type="Proteomes" id="UP000019132">
    <property type="component" value="Unassembled WGS sequence"/>
</dbReference>
<dbReference type="AlphaFoldDB" id="K3W743"/>
<dbReference type="HOGENOM" id="CLU_091906_1_0_1"/>
<accession>K3W743</accession>
<organism evidence="1 2">
    <name type="scientific">Globisporangium ultimum (strain ATCC 200006 / CBS 805.95 / DAOM BR144)</name>
    <name type="common">Pythium ultimum</name>
    <dbReference type="NCBI Taxonomy" id="431595"/>
    <lineage>
        <taxon>Eukaryota</taxon>
        <taxon>Sar</taxon>
        <taxon>Stramenopiles</taxon>
        <taxon>Oomycota</taxon>
        <taxon>Peronosporomycetes</taxon>
        <taxon>Pythiales</taxon>
        <taxon>Pythiaceae</taxon>
        <taxon>Globisporangium</taxon>
    </lineage>
</organism>
<name>K3W743_GLOUD</name>
<evidence type="ECO:0000313" key="1">
    <source>
        <dbReference type="EnsemblProtists" id="PYU1_T000784"/>
    </source>
</evidence>
<dbReference type="VEuPathDB" id="FungiDB:PYU1_G000784"/>
<dbReference type="InParanoid" id="K3W743"/>
<proteinExistence type="predicted"/>
<dbReference type="eggNOG" id="ENOG502S7PJ">
    <property type="taxonomic scope" value="Eukaryota"/>
</dbReference>
<evidence type="ECO:0000313" key="2">
    <source>
        <dbReference type="Proteomes" id="UP000019132"/>
    </source>
</evidence>
<protein>
    <recommendedName>
        <fullName evidence="3">START domain-containing protein</fullName>
    </recommendedName>
</protein>
<reference evidence="2" key="2">
    <citation type="submission" date="2010-04" db="EMBL/GenBank/DDBJ databases">
        <authorList>
            <person name="Buell R."/>
            <person name="Hamilton J."/>
            <person name="Hostetler J."/>
        </authorList>
    </citation>
    <scope>NUCLEOTIDE SEQUENCE [LARGE SCALE GENOMIC DNA]</scope>
    <source>
        <strain evidence="2">DAOM:BR144</strain>
    </source>
</reference>
<reference evidence="2" key="1">
    <citation type="journal article" date="2010" name="Genome Biol.">
        <title>Genome sequence of the necrotrophic plant pathogen Pythium ultimum reveals original pathogenicity mechanisms and effector repertoire.</title>
        <authorList>
            <person name="Levesque C.A."/>
            <person name="Brouwer H."/>
            <person name="Cano L."/>
            <person name="Hamilton J.P."/>
            <person name="Holt C."/>
            <person name="Huitema E."/>
            <person name="Raffaele S."/>
            <person name="Robideau G.P."/>
            <person name="Thines M."/>
            <person name="Win J."/>
            <person name="Zerillo M.M."/>
            <person name="Beakes G.W."/>
            <person name="Boore J.L."/>
            <person name="Busam D."/>
            <person name="Dumas B."/>
            <person name="Ferriera S."/>
            <person name="Fuerstenberg S.I."/>
            <person name="Gachon C.M."/>
            <person name="Gaulin E."/>
            <person name="Govers F."/>
            <person name="Grenville-Briggs L."/>
            <person name="Horner N."/>
            <person name="Hostetler J."/>
            <person name="Jiang R.H."/>
            <person name="Johnson J."/>
            <person name="Krajaejun T."/>
            <person name="Lin H."/>
            <person name="Meijer H.J."/>
            <person name="Moore B."/>
            <person name="Morris P."/>
            <person name="Phuntmart V."/>
            <person name="Puiu D."/>
            <person name="Shetty J."/>
            <person name="Stajich J.E."/>
            <person name="Tripathy S."/>
            <person name="Wawra S."/>
            <person name="van West P."/>
            <person name="Whitty B.R."/>
            <person name="Coutinho P.M."/>
            <person name="Henrissat B."/>
            <person name="Martin F."/>
            <person name="Thomas P.D."/>
            <person name="Tyler B.M."/>
            <person name="De Vries R.P."/>
            <person name="Kamoun S."/>
            <person name="Yandell M."/>
            <person name="Tisserat N."/>
            <person name="Buell C.R."/>
        </authorList>
    </citation>
    <scope>NUCLEOTIDE SEQUENCE</scope>
    <source>
        <strain evidence="2">DAOM:BR144</strain>
    </source>
</reference>
<dbReference type="OMA" id="FHGYKAM"/>
<sequence length="171" mass="18364">MRYVDAAAFDEYNANDGQELVVSVLVDATVGEAFDTLLKRSWVGKNKELAPGVGRGLVGHSRQLSTGAIETIQSSGLPQGDDAIASICYKLQVDQSWITQDHIGLISFVPDTTTGKATTDKTLVMWAIKIVPTSFGSVFLCGGSLLRVVQRAALTSVLDGLKNKLSKQKHQ</sequence>
<reference evidence="1" key="3">
    <citation type="submission" date="2015-02" db="UniProtKB">
        <authorList>
            <consortium name="EnsemblProtists"/>
        </authorList>
    </citation>
    <scope>IDENTIFICATION</scope>
    <source>
        <strain evidence="1">DAOM BR144</strain>
    </source>
</reference>
<evidence type="ECO:0008006" key="3">
    <source>
        <dbReference type="Google" id="ProtNLM"/>
    </source>
</evidence>
<dbReference type="EMBL" id="GL376620">
    <property type="status" value="NOT_ANNOTATED_CDS"/>
    <property type="molecule type" value="Genomic_DNA"/>
</dbReference>
<dbReference type="EnsemblProtists" id="PYU1_T000784">
    <property type="protein sequence ID" value="PYU1_T000784"/>
    <property type="gene ID" value="PYU1_G000784"/>
</dbReference>